<accession>A0A6P7TUH2</accession>
<keyword evidence="5" id="KW-1133">Transmembrane helix</keyword>
<proteinExistence type="predicted"/>
<dbReference type="PANTHER" id="PTHR11893:SF36">
    <property type="entry name" value="INNEXIN-5"/>
    <property type="match status" value="1"/>
</dbReference>
<evidence type="ECO:0000256" key="6">
    <source>
        <dbReference type="ARBA" id="ARBA00023065"/>
    </source>
</evidence>
<keyword evidence="8" id="KW-0407">Ion channel</keyword>
<dbReference type="GO" id="GO:0005886">
    <property type="term" value="C:plasma membrane"/>
    <property type="evidence" value="ECO:0007669"/>
    <property type="project" value="UniProtKB-SubCell"/>
</dbReference>
<reference evidence="10" key="1">
    <citation type="submission" date="2025-08" db="UniProtKB">
        <authorList>
            <consortium name="RefSeq"/>
        </authorList>
    </citation>
    <scope>IDENTIFICATION</scope>
</reference>
<gene>
    <name evidence="10" type="primary">LOC115229143</name>
</gene>
<keyword evidence="9" id="KW-1185">Reference proteome</keyword>
<dbReference type="RefSeq" id="XP_029655413.1">
    <property type="nucleotide sequence ID" value="XM_029799553.1"/>
</dbReference>
<dbReference type="PANTHER" id="PTHR11893">
    <property type="entry name" value="INNEXIN"/>
    <property type="match status" value="1"/>
</dbReference>
<sequence length="113" mass="13079">MAVCFNAFSLCKWVWYSLFKSDSILHQEALRDELIDEGDMYSTLRDFVLNYLRSDGVFAMRLISHNSTDIVVTDLVSAMYENFKIRKSALEPSDTGVPYEKNILLINSFSFLF</sequence>
<evidence type="ECO:0000256" key="7">
    <source>
        <dbReference type="ARBA" id="ARBA00023136"/>
    </source>
</evidence>
<dbReference type="Pfam" id="PF00876">
    <property type="entry name" value="Innexin"/>
    <property type="match status" value="1"/>
</dbReference>
<keyword evidence="3" id="KW-1003">Cell membrane</keyword>
<organism evidence="9 10">
    <name type="scientific">Octopus sinensis</name>
    <name type="common">East Asian common octopus</name>
    <dbReference type="NCBI Taxonomy" id="2607531"/>
    <lineage>
        <taxon>Eukaryota</taxon>
        <taxon>Metazoa</taxon>
        <taxon>Spiralia</taxon>
        <taxon>Lophotrochozoa</taxon>
        <taxon>Mollusca</taxon>
        <taxon>Cephalopoda</taxon>
        <taxon>Coleoidea</taxon>
        <taxon>Octopodiformes</taxon>
        <taxon>Octopoda</taxon>
        <taxon>Incirrata</taxon>
        <taxon>Octopodidae</taxon>
        <taxon>Octopus</taxon>
    </lineage>
</organism>
<evidence type="ECO:0000256" key="5">
    <source>
        <dbReference type="ARBA" id="ARBA00022989"/>
    </source>
</evidence>
<evidence type="ECO:0000256" key="3">
    <source>
        <dbReference type="ARBA" id="ARBA00022475"/>
    </source>
</evidence>
<dbReference type="Proteomes" id="UP000515154">
    <property type="component" value="Unplaced"/>
</dbReference>
<evidence type="ECO:0000256" key="1">
    <source>
        <dbReference type="ARBA" id="ARBA00004651"/>
    </source>
</evidence>
<evidence type="ECO:0000256" key="4">
    <source>
        <dbReference type="ARBA" id="ARBA00022692"/>
    </source>
</evidence>
<dbReference type="GO" id="GO:0034220">
    <property type="term" value="P:monoatomic ion transmembrane transport"/>
    <property type="evidence" value="ECO:0007669"/>
    <property type="project" value="UniProtKB-KW"/>
</dbReference>
<keyword evidence="2" id="KW-0813">Transport</keyword>
<evidence type="ECO:0000256" key="8">
    <source>
        <dbReference type="ARBA" id="ARBA00023303"/>
    </source>
</evidence>
<protein>
    <submittedName>
        <fullName evidence="10">Uncharacterized protein LOC115229143</fullName>
    </submittedName>
</protein>
<comment type="subcellular location">
    <subcellularLocation>
        <location evidence="1">Cell membrane</location>
        <topology evidence="1">Multi-pass membrane protein</topology>
    </subcellularLocation>
</comment>
<name>A0A6P7TUH2_9MOLL</name>
<dbReference type="KEGG" id="osn:115229143"/>
<evidence type="ECO:0000256" key="2">
    <source>
        <dbReference type="ARBA" id="ARBA00022448"/>
    </source>
</evidence>
<keyword evidence="6" id="KW-0406">Ion transport</keyword>
<evidence type="ECO:0000313" key="9">
    <source>
        <dbReference type="Proteomes" id="UP000515154"/>
    </source>
</evidence>
<keyword evidence="7" id="KW-0472">Membrane</keyword>
<keyword evidence="4" id="KW-0812">Transmembrane</keyword>
<dbReference type="InterPro" id="IPR000990">
    <property type="entry name" value="Innexin"/>
</dbReference>
<dbReference type="AlphaFoldDB" id="A0A6P7TUH2"/>
<evidence type="ECO:0000313" key="10">
    <source>
        <dbReference type="RefSeq" id="XP_029655413.1"/>
    </source>
</evidence>